<evidence type="ECO:0000256" key="3">
    <source>
        <dbReference type="ARBA" id="ARBA00022448"/>
    </source>
</evidence>
<dbReference type="GO" id="GO:0015297">
    <property type="term" value="F:antiporter activity"/>
    <property type="evidence" value="ECO:0007669"/>
    <property type="project" value="UniProtKB-KW"/>
</dbReference>
<dbReference type="CDD" id="cd13136">
    <property type="entry name" value="MATE_DinF_like"/>
    <property type="match status" value="1"/>
</dbReference>
<keyword evidence="6 11" id="KW-0812">Transmembrane</keyword>
<accession>A0A1H9B9V2</accession>
<dbReference type="GO" id="GO:0005886">
    <property type="term" value="C:plasma membrane"/>
    <property type="evidence" value="ECO:0007669"/>
    <property type="project" value="UniProtKB-SubCell"/>
</dbReference>
<evidence type="ECO:0000256" key="1">
    <source>
        <dbReference type="ARBA" id="ARBA00004651"/>
    </source>
</evidence>
<evidence type="ECO:0000256" key="4">
    <source>
        <dbReference type="ARBA" id="ARBA00022449"/>
    </source>
</evidence>
<dbReference type="PIRSF" id="PIRSF006603">
    <property type="entry name" value="DinF"/>
    <property type="match status" value="1"/>
</dbReference>
<dbReference type="GO" id="GO:0042910">
    <property type="term" value="F:xenobiotic transmembrane transporter activity"/>
    <property type="evidence" value="ECO:0007669"/>
    <property type="project" value="InterPro"/>
</dbReference>
<evidence type="ECO:0000256" key="8">
    <source>
        <dbReference type="ARBA" id="ARBA00023065"/>
    </source>
</evidence>
<comment type="similarity">
    <text evidence="2">Belongs to the multi antimicrobial extrusion (MATE) (TC 2.A.66.1) family.</text>
</comment>
<feature type="transmembrane region" description="Helical" evidence="11">
    <location>
        <begin position="242"/>
        <end position="263"/>
    </location>
</feature>
<dbReference type="PANTHER" id="PTHR43298:SF2">
    <property type="entry name" value="FMN_FAD EXPORTER YEEO-RELATED"/>
    <property type="match status" value="1"/>
</dbReference>
<dbReference type="InterPro" id="IPR002528">
    <property type="entry name" value="MATE_fam"/>
</dbReference>
<dbReference type="InterPro" id="IPR050222">
    <property type="entry name" value="MATE_MdtK"/>
</dbReference>
<dbReference type="Pfam" id="PF01554">
    <property type="entry name" value="MatE"/>
    <property type="match status" value="2"/>
</dbReference>
<keyword evidence="13" id="KW-1185">Reference proteome</keyword>
<feature type="transmembrane region" description="Helical" evidence="11">
    <location>
        <begin position="361"/>
        <end position="382"/>
    </location>
</feature>
<keyword evidence="9 11" id="KW-0472">Membrane</keyword>
<feature type="transmembrane region" description="Helical" evidence="11">
    <location>
        <begin position="99"/>
        <end position="117"/>
    </location>
</feature>
<protein>
    <recommendedName>
        <fullName evidence="10">Multidrug-efflux transporter</fullName>
    </recommendedName>
</protein>
<dbReference type="InterPro" id="IPR048279">
    <property type="entry name" value="MdtK-like"/>
</dbReference>
<proteinExistence type="inferred from homology"/>
<evidence type="ECO:0000256" key="10">
    <source>
        <dbReference type="ARBA" id="ARBA00031636"/>
    </source>
</evidence>
<keyword evidence="5" id="KW-1003">Cell membrane</keyword>
<comment type="subcellular location">
    <subcellularLocation>
        <location evidence="1">Cell membrane</location>
        <topology evidence="1">Multi-pass membrane protein</topology>
    </subcellularLocation>
</comment>
<keyword evidence="3" id="KW-0813">Transport</keyword>
<evidence type="ECO:0000313" key="12">
    <source>
        <dbReference type="EMBL" id="SEP85806.1"/>
    </source>
</evidence>
<dbReference type="PANTHER" id="PTHR43298">
    <property type="entry name" value="MULTIDRUG RESISTANCE PROTEIN NORM-RELATED"/>
    <property type="match status" value="1"/>
</dbReference>
<evidence type="ECO:0000256" key="6">
    <source>
        <dbReference type="ARBA" id="ARBA00022692"/>
    </source>
</evidence>
<organism evidence="12 13">
    <name type="scientific">Hyunsoonleella jejuensis</name>
    <dbReference type="NCBI Taxonomy" id="419940"/>
    <lineage>
        <taxon>Bacteria</taxon>
        <taxon>Pseudomonadati</taxon>
        <taxon>Bacteroidota</taxon>
        <taxon>Flavobacteriia</taxon>
        <taxon>Flavobacteriales</taxon>
        <taxon>Flavobacteriaceae</taxon>
    </lineage>
</organism>
<feature type="transmembrane region" description="Helical" evidence="11">
    <location>
        <begin position="169"/>
        <end position="190"/>
    </location>
</feature>
<dbReference type="EMBL" id="FOFN01000001">
    <property type="protein sequence ID" value="SEP85806.1"/>
    <property type="molecule type" value="Genomic_DNA"/>
</dbReference>
<keyword evidence="8" id="KW-0406">Ion transport</keyword>
<feature type="transmembrane region" description="Helical" evidence="11">
    <location>
        <begin position="202"/>
        <end position="222"/>
    </location>
</feature>
<reference evidence="12 13" key="1">
    <citation type="submission" date="2016-10" db="EMBL/GenBank/DDBJ databases">
        <authorList>
            <person name="de Groot N.N."/>
        </authorList>
    </citation>
    <scope>NUCLEOTIDE SEQUENCE [LARGE SCALE GENOMIC DNA]</scope>
    <source>
        <strain evidence="12 13">DSM 21035</strain>
    </source>
</reference>
<feature type="transmembrane region" description="Helical" evidence="11">
    <location>
        <begin position="322"/>
        <end position="341"/>
    </location>
</feature>
<feature type="transmembrane region" description="Helical" evidence="11">
    <location>
        <begin position="137"/>
        <end position="157"/>
    </location>
</feature>
<name>A0A1H9B9V2_9FLAO</name>
<dbReference type="Proteomes" id="UP000198999">
    <property type="component" value="Unassembled WGS sequence"/>
</dbReference>
<dbReference type="NCBIfam" id="TIGR00797">
    <property type="entry name" value="matE"/>
    <property type="match status" value="1"/>
</dbReference>
<feature type="transmembrane region" description="Helical" evidence="11">
    <location>
        <begin position="419"/>
        <end position="439"/>
    </location>
</feature>
<feature type="transmembrane region" description="Helical" evidence="11">
    <location>
        <begin position="275"/>
        <end position="301"/>
    </location>
</feature>
<evidence type="ECO:0000313" key="13">
    <source>
        <dbReference type="Proteomes" id="UP000198999"/>
    </source>
</evidence>
<feature type="transmembrane region" description="Helical" evidence="11">
    <location>
        <begin position="394"/>
        <end position="413"/>
    </location>
</feature>
<sequence length="450" mass="49831">MLRIGPVSSNISIKYINKLAVPALISGISEPILSITDTAIVGNIDTNPVESLAAVGIVGTFLSMLIWILGQTRSAISAIVSQYLGADNLEKVKNLPAQAIFIVTSLSLLIIVGTYPFASHIFKLYNASDLILDYSVVYYKIRVFGFPFTLFTIAVFGTFRGLQNTYHPMIIAIIGASANIVLDFVLVYGIPGYVAPMNIEGAAYASVIAQILMALFSAYYLLKKTSIPLLPTFPFNPEIKRFLFMILNLFIRTLALNITLYFATRFATGYGKNYIAAYTIAINLWFLGAFIIDGYAGAGNIMSGRLFGAQNYKDLVKLNVKLIKIGLLVGFILTAIGFMVYKPIGILFTKEPEVLERFYNVFWIVLIMQPICSIAFIFDGIFKGLGKMGTLRNVLLGATFLVFIPILYGLDYLDFKLNGIFIALTFWMIARALPLLVNFRKQFIPLAKNN</sequence>
<dbReference type="GO" id="GO:0006811">
    <property type="term" value="P:monoatomic ion transport"/>
    <property type="evidence" value="ECO:0007669"/>
    <property type="project" value="UniProtKB-KW"/>
</dbReference>
<keyword evidence="4" id="KW-0050">Antiport</keyword>
<evidence type="ECO:0000256" key="5">
    <source>
        <dbReference type="ARBA" id="ARBA00022475"/>
    </source>
</evidence>
<dbReference type="InterPro" id="IPR044644">
    <property type="entry name" value="DinF-like"/>
</dbReference>
<evidence type="ECO:0000256" key="2">
    <source>
        <dbReference type="ARBA" id="ARBA00010199"/>
    </source>
</evidence>
<evidence type="ECO:0000256" key="11">
    <source>
        <dbReference type="SAM" id="Phobius"/>
    </source>
</evidence>
<gene>
    <name evidence="12" type="ORF">SAMN05421824_0508</name>
</gene>
<keyword evidence="7 11" id="KW-1133">Transmembrane helix</keyword>
<feature type="transmembrane region" description="Helical" evidence="11">
    <location>
        <begin position="51"/>
        <end position="69"/>
    </location>
</feature>
<dbReference type="STRING" id="419940.SAMN05421824_0508"/>
<dbReference type="AlphaFoldDB" id="A0A1H9B9V2"/>
<evidence type="ECO:0000256" key="9">
    <source>
        <dbReference type="ARBA" id="ARBA00023136"/>
    </source>
</evidence>
<evidence type="ECO:0000256" key="7">
    <source>
        <dbReference type="ARBA" id="ARBA00022989"/>
    </source>
</evidence>